<evidence type="ECO:0000313" key="10">
    <source>
        <dbReference type="Proteomes" id="UP000295132"/>
    </source>
</evidence>
<dbReference type="GO" id="GO:0055085">
    <property type="term" value="P:transmembrane transport"/>
    <property type="evidence" value="ECO:0007669"/>
    <property type="project" value="InterPro"/>
</dbReference>
<evidence type="ECO:0000259" key="8">
    <source>
        <dbReference type="PROSITE" id="PS50928"/>
    </source>
</evidence>
<organism evidence="9 10">
    <name type="scientific">Bacillus salipaludis</name>
    <dbReference type="NCBI Taxonomy" id="2547811"/>
    <lineage>
        <taxon>Bacteria</taxon>
        <taxon>Bacillati</taxon>
        <taxon>Bacillota</taxon>
        <taxon>Bacilli</taxon>
        <taxon>Bacillales</taxon>
        <taxon>Bacillaceae</taxon>
        <taxon>Bacillus</taxon>
    </lineage>
</organism>
<dbReference type="SUPFAM" id="SSF161098">
    <property type="entry name" value="MetI-like"/>
    <property type="match status" value="1"/>
</dbReference>
<feature type="transmembrane region" description="Helical" evidence="7">
    <location>
        <begin position="239"/>
        <end position="260"/>
    </location>
</feature>
<name>A0A4R5VU00_9BACI</name>
<dbReference type="EMBL" id="SMYO01000004">
    <property type="protein sequence ID" value="TDK62389.1"/>
    <property type="molecule type" value="Genomic_DNA"/>
</dbReference>
<accession>A0A4R5VU00</accession>
<keyword evidence="2 7" id="KW-0813">Transport</keyword>
<dbReference type="AlphaFoldDB" id="A0A4R5VU00"/>
<dbReference type="InterPro" id="IPR035906">
    <property type="entry name" value="MetI-like_sf"/>
</dbReference>
<evidence type="ECO:0000256" key="3">
    <source>
        <dbReference type="ARBA" id="ARBA00022475"/>
    </source>
</evidence>
<evidence type="ECO:0000256" key="1">
    <source>
        <dbReference type="ARBA" id="ARBA00004651"/>
    </source>
</evidence>
<feature type="transmembrane region" description="Helical" evidence="7">
    <location>
        <begin position="139"/>
        <end position="159"/>
    </location>
</feature>
<feature type="transmembrane region" description="Helical" evidence="7">
    <location>
        <begin position="57"/>
        <end position="84"/>
    </location>
</feature>
<feature type="transmembrane region" description="Helical" evidence="7">
    <location>
        <begin position="96"/>
        <end position="119"/>
    </location>
</feature>
<dbReference type="InterPro" id="IPR000515">
    <property type="entry name" value="MetI-like"/>
</dbReference>
<evidence type="ECO:0000256" key="2">
    <source>
        <dbReference type="ARBA" id="ARBA00022448"/>
    </source>
</evidence>
<keyword evidence="3" id="KW-1003">Cell membrane</keyword>
<dbReference type="Proteomes" id="UP000295132">
    <property type="component" value="Unassembled WGS sequence"/>
</dbReference>
<comment type="caution">
    <text evidence="9">The sequence shown here is derived from an EMBL/GenBank/DDBJ whole genome shotgun (WGS) entry which is preliminary data.</text>
</comment>
<keyword evidence="4 7" id="KW-0812">Transmembrane</keyword>
<dbReference type="PROSITE" id="PS50928">
    <property type="entry name" value="ABC_TM1"/>
    <property type="match status" value="1"/>
</dbReference>
<feature type="domain" description="ABC transmembrane type-1" evidence="8">
    <location>
        <begin position="57"/>
        <end position="256"/>
    </location>
</feature>
<comment type="similarity">
    <text evidence="7">Belongs to the binding-protein-dependent transport system permease family.</text>
</comment>
<dbReference type="Pfam" id="PF00528">
    <property type="entry name" value="BPD_transp_1"/>
    <property type="match status" value="1"/>
</dbReference>
<evidence type="ECO:0000256" key="5">
    <source>
        <dbReference type="ARBA" id="ARBA00022989"/>
    </source>
</evidence>
<dbReference type="PANTHER" id="PTHR30465">
    <property type="entry name" value="INNER MEMBRANE ABC TRANSPORTER"/>
    <property type="match status" value="1"/>
</dbReference>
<comment type="subcellular location">
    <subcellularLocation>
        <location evidence="1 7">Cell membrane</location>
        <topology evidence="1 7">Multi-pass membrane protein</topology>
    </subcellularLocation>
</comment>
<evidence type="ECO:0000256" key="7">
    <source>
        <dbReference type="RuleBase" id="RU363032"/>
    </source>
</evidence>
<keyword evidence="6 7" id="KW-0472">Membrane</keyword>
<feature type="transmembrane region" description="Helical" evidence="7">
    <location>
        <begin position="196"/>
        <end position="219"/>
    </location>
</feature>
<dbReference type="PANTHER" id="PTHR30465:SF44">
    <property type="entry name" value="ABC-TYPE DIPEPTIDE_OLIGOPEPTIDE TRANSPORT SYSTEM, PERMEASE COMPONENT"/>
    <property type="match status" value="1"/>
</dbReference>
<evidence type="ECO:0000256" key="6">
    <source>
        <dbReference type="ARBA" id="ARBA00023136"/>
    </source>
</evidence>
<dbReference type="CDD" id="cd06261">
    <property type="entry name" value="TM_PBP2"/>
    <property type="match status" value="1"/>
</dbReference>
<keyword evidence="5 7" id="KW-1133">Transmembrane helix</keyword>
<protein>
    <submittedName>
        <fullName evidence="9">ABC transporter permease subunit</fullName>
    </submittedName>
</protein>
<dbReference type="GO" id="GO:0005886">
    <property type="term" value="C:plasma membrane"/>
    <property type="evidence" value="ECO:0007669"/>
    <property type="project" value="UniProtKB-SubCell"/>
</dbReference>
<evidence type="ECO:0000313" key="9">
    <source>
        <dbReference type="EMBL" id="TDK62389.1"/>
    </source>
</evidence>
<sequence>MMNIPIFLQINAEEKRIEMDLSLYWEYSKSNLSWFLHIKDEVPFIFEYLNASTIDKYYYTMSILSLALLSVILIGVVISAAIMMLPTNVRKRLKGLIDFTTTAPELLIIFLLQYMVIYIYKTYGIKLFQLYGGMSTQPYFLPVFVVSFLPALFLIQYLLKVFADEEVKDYVLLARAKGLSRGTIYFKHIMRNVIPLLLIHLKVIIWYILTNIIVVEYLFNINGYIVIVKSFYAKRIVPYIISLLLFAVPVILSQLLAWIVTIRMNRKEQNSL</sequence>
<evidence type="ECO:0000256" key="4">
    <source>
        <dbReference type="ARBA" id="ARBA00022692"/>
    </source>
</evidence>
<proteinExistence type="inferred from homology"/>
<reference evidence="9 10" key="1">
    <citation type="submission" date="2019-03" db="EMBL/GenBank/DDBJ databases">
        <title>Bacillus niacini sp. nov. a Nicotinate-Metabolizing Mesophile Isolated from Soil.</title>
        <authorList>
            <person name="Zhang G."/>
        </authorList>
    </citation>
    <scope>NUCLEOTIDE SEQUENCE [LARGE SCALE GENOMIC DNA]</scope>
    <source>
        <strain evidence="9 10">WN066</strain>
    </source>
</reference>
<gene>
    <name evidence="9" type="ORF">E2K98_10085</name>
</gene>